<keyword evidence="2" id="KW-1185">Reference proteome</keyword>
<name>A0A4S8KSK5_DENBC</name>
<evidence type="ECO:0000313" key="1">
    <source>
        <dbReference type="EMBL" id="THU78673.1"/>
    </source>
</evidence>
<organism evidence="1 2">
    <name type="scientific">Dendrothele bispora (strain CBS 962.96)</name>
    <dbReference type="NCBI Taxonomy" id="1314807"/>
    <lineage>
        <taxon>Eukaryota</taxon>
        <taxon>Fungi</taxon>
        <taxon>Dikarya</taxon>
        <taxon>Basidiomycota</taxon>
        <taxon>Agaricomycotina</taxon>
        <taxon>Agaricomycetes</taxon>
        <taxon>Agaricomycetidae</taxon>
        <taxon>Agaricales</taxon>
        <taxon>Agaricales incertae sedis</taxon>
        <taxon>Dendrothele</taxon>
    </lineage>
</organism>
<gene>
    <name evidence="1" type="ORF">K435DRAFT_876377</name>
</gene>
<proteinExistence type="predicted"/>
<sequence>MRAPLKSRSSDLALLVVHSSCASSPKFTSSRSSFGSSVDLMTFMLGTLPNRLILSRIGYQHHLVTEHVVLMFSHGFLWPLKLRSIVGAERVACSDTIPRHVDTSYRSLLSRSNTTQNRPISVNATLDNLYSNKSHDCTAMYPQKYLKQILEYRHPGHVSYATALFTTCITAAQTPFTKLASRCLAN</sequence>
<reference evidence="1 2" key="1">
    <citation type="journal article" date="2019" name="Nat. Ecol. Evol.">
        <title>Megaphylogeny resolves global patterns of mushroom evolution.</title>
        <authorList>
            <person name="Varga T."/>
            <person name="Krizsan K."/>
            <person name="Foldi C."/>
            <person name="Dima B."/>
            <person name="Sanchez-Garcia M."/>
            <person name="Sanchez-Ramirez S."/>
            <person name="Szollosi G.J."/>
            <person name="Szarkandi J.G."/>
            <person name="Papp V."/>
            <person name="Albert L."/>
            <person name="Andreopoulos W."/>
            <person name="Angelini C."/>
            <person name="Antonin V."/>
            <person name="Barry K.W."/>
            <person name="Bougher N.L."/>
            <person name="Buchanan P."/>
            <person name="Buyck B."/>
            <person name="Bense V."/>
            <person name="Catcheside P."/>
            <person name="Chovatia M."/>
            <person name="Cooper J."/>
            <person name="Damon W."/>
            <person name="Desjardin D."/>
            <person name="Finy P."/>
            <person name="Geml J."/>
            <person name="Haridas S."/>
            <person name="Hughes K."/>
            <person name="Justo A."/>
            <person name="Karasinski D."/>
            <person name="Kautmanova I."/>
            <person name="Kiss B."/>
            <person name="Kocsube S."/>
            <person name="Kotiranta H."/>
            <person name="LaButti K.M."/>
            <person name="Lechner B.E."/>
            <person name="Liimatainen K."/>
            <person name="Lipzen A."/>
            <person name="Lukacs Z."/>
            <person name="Mihaltcheva S."/>
            <person name="Morgado L.N."/>
            <person name="Niskanen T."/>
            <person name="Noordeloos M.E."/>
            <person name="Ohm R.A."/>
            <person name="Ortiz-Santana B."/>
            <person name="Ovrebo C."/>
            <person name="Racz N."/>
            <person name="Riley R."/>
            <person name="Savchenko A."/>
            <person name="Shiryaev A."/>
            <person name="Soop K."/>
            <person name="Spirin V."/>
            <person name="Szebenyi C."/>
            <person name="Tomsovsky M."/>
            <person name="Tulloss R.E."/>
            <person name="Uehling J."/>
            <person name="Grigoriev I.V."/>
            <person name="Vagvolgyi C."/>
            <person name="Papp T."/>
            <person name="Martin F.M."/>
            <person name="Miettinen O."/>
            <person name="Hibbett D.S."/>
            <person name="Nagy L.G."/>
        </authorList>
    </citation>
    <scope>NUCLEOTIDE SEQUENCE [LARGE SCALE GENOMIC DNA]</scope>
    <source>
        <strain evidence="1 2">CBS 962.96</strain>
    </source>
</reference>
<dbReference type="Proteomes" id="UP000297245">
    <property type="component" value="Unassembled WGS sequence"/>
</dbReference>
<dbReference type="AlphaFoldDB" id="A0A4S8KSK5"/>
<evidence type="ECO:0000313" key="2">
    <source>
        <dbReference type="Proteomes" id="UP000297245"/>
    </source>
</evidence>
<protein>
    <submittedName>
        <fullName evidence="1">Uncharacterized protein</fullName>
    </submittedName>
</protein>
<dbReference type="EMBL" id="ML180153">
    <property type="protein sequence ID" value="THU78673.1"/>
    <property type="molecule type" value="Genomic_DNA"/>
</dbReference>
<accession>A0A4S8KSK5</accession>